<evidence type="ECO:0000313" key="2">
    <source>
        <dbReference type="EnsemblMetazoa" id="tetur05g01100.1"/>
    </source>
</evidence>
<evidence type="ECO:0000313" key="3">
    <source>
        <dbReference type="Proteomes" id="UP000015104"/>
    </source>
</evidence>
<evidence type="ECO:0008006" key="4">
    <source>
        <dbReference type="Google" id="ProtNLM"/>
    </source>
</evidence>
<reference evidence="3" key="1">
    <citation type="submission" date="2011-08" db="EMBL/GenBank/DDBJ databases">
        <authorList>
            <person name="Rombauts S."/>
        </authorList>
    </citation>
    <scope>NUCLEOTIDE SEQUENCE</scope>
    <source>
        <strain evidence="3">London</strain>
    </source>
</reference>
<accession>T1K426</accession>
<keyword evidence="1" id="KW-0732">Signal</keyword>
<organism evidence="2 3">
    <name type="scientific">Tetranychus urticae</name>
    <name type="common">Two-spotted spider mite</name>
    <dbReference type="NCBI Taxonomy" id="32264"/>
    <lineage>
        <taxon>Eukaryota</taxon>
        <taxon>Metazoa</taxon>
        <taxon>Ecdysozoa</taxon>
        <taxon>Arthropoda</taxon>
        <taxon>Chelicerata</taxon>
        <taxon>Arachnida</taxon>
        <taxon>Acari</taxon>
        <taxon>Acariformes</taxon>
        <taxon>Trombidiformes</taxon>
        <taxon>Prostigmata</taxon>
        <taxon>Eleutherengona</taxon>
        <taxon>Raphignathae</taxon>
        <taxon>Tetranychoidea</taxon>
        <taxon>Tetranychidae</taxon>
        <taxon>Tetranychus</taxon>
    </lineage>
</organism>
<keyword evidence="3" id="KW-1185">Reference proteome</keyword>
<feature type="signal peptide" evidence="1">
    <location>
        <begin position="1"/>
        <end position="22"/>
    </location>
</feature>
<dbReference type="EnsemblMetazoa" id="tetur05g01100.1">
    <property type="protein sequence ID" value="tetur05g01100.1"/>
    <property type="gene ID" value="tetur05g01100"/>
</dbReference>
<proteinExistence type="predicted"/>
<dbReference type="AlphaFoldDB" id="T1K426"/>
<feature type="chain" id="PRO_5004580948" description="Invertebrate defensins family profile domain-containing protein" evidence="1">
    <location>
        <begin position="23"/>
        <end position="86"/>
    </location>
</feature>
<sequence>MGRISLLCFAVCFVLFIGVVWSTPVADEEALDVPSDSTAVVSEHVRMKRWVCNNWTGDFLCAGWPGAWRCHCGANCVRGACTCKHC</sequence>
<evidence type="ECO:0000256" key="1">
    <source>
        <dbReference type="SAM" id="SignalP"/>
    </source>
</evidence>
<protein>
    <recommendedName>
        <fullName evidence="4">Invertebrate defensins family profile domain-containing protein</fullName>
    </recommendedName>
</protein>
<dbReference type="HOGENOM" id="CLU_2500801_0_0_1"/>
<dbReference type="Proteomes" id="UP000015104">
    <property type="component" value="Unassembled WGS sequence"/>
</dbReference>
<reference evidence="2" key="2">
    <citation type="submission" date="2015-06" db="UniProtKB">
        <authorList>
            <consortium name="EnsemblMetazoa"/>
        </authorList>
    </citation>
    <scope>IDENTIFICATION</scope>
</reference>
<dbReference type="EMBL" id="CAEY01001563">
    <property type="status" value="NOT_ANNOTATED_CDS"/>
    <property type="molecule type" value="Genomic_DNA"/>
</dbReference>
<name>T1K426_TETUR</name>